<evidence type="ECO:0000313" key="2">
    <source>
        <dbReference type="Proteomes" id="UP000228621"/>
    </source>
</evidence>
<sequence length="67" mass="7869">SRCVRRAFLCGEDALTGKSFEHRRGWISLTDTKYYHCISRCVRRAFLCGEDALTGKSFEHRRGWIEE</sequence>
<dbReference type="AlphaFoldDB" id="A0A2A5JJB0"/>
<dbReference type="Proteomes" id="UP000228621">
    <property type="component" value="Unassembled WGS sequence"/>
</dbReference>
<organism evidence="1 2">
    <name type="scientific">Pseudoalteromonas piscicida</name>
    <dbReference type="NCBI Taxonomy" id="43662"/>
    <lineage>
        <taxon>Bacteria</taxon>
        <taxon>Pseudomonadati</taxon>
        <taxon>Pseudomonadota</taxon>
        <taxon>Gammaproteobacteria</taxon>
        <taxon>Alteromonadales</taxon>
        <taxon>Pseudoalteromonadaceae</taxon>
        <taxon>Pseudoalteromonas</taxon>
    </lineage>
</organism>
<evidence type="ECO:0000313" key="1">
    <source>
        <dbReference type="EMBL" id="PCK29535.1"/>
    </source>
</evidence>
<protein>
    <recommendedName>
        <fullName evidence="3">Transposase</fullName>
    </recommendedName>
</protein>
<accession>A0A2A5JJB0</accession>
<comment type="caution">
    <text evidence="1">The sequence shown here is derived from an EMBL/GenBank/DDBJ whole genome shotgun (WGS) entry which is preliminary data.</text>
</comment>
<reference evidence="2" key="1">
    <citation type="journal article" date="2019" name="Genome Announc.">
        <title>Draft Genome Sequence of Pseudoalteromonas piscicida Strain 36Y ROTHPW, an Hypersaline Seawater Isolate from the South Coast of Sonora, Mexico.</title>
        <authorList>
            <person name="Sanchez-Diaz R."/>
            <person name="Molina-Garza Z.J."/>
            <person name="Cruz-Suarez L.E."/>
            <person name="Selvin J."/>
            <person name="Kiran G.S."/>
            <person name="Ibarra-Gamez J.C."/>
            <person name="Gomez-Gil B."/>
            <person name="Galaviz-Silva L."/>
        </authorList>
    </citation>
    <scope>NUCLEOTIDE SEQUENCE [LARGE SCALE GENOMIC DNA]</scope>
    <source>
        <strain evidence="2">36Y_RITHPW</strain>
    </source>
</reference>
<dbReference type="PANTHER" id="PTHR34322:SF2">
    <property type="entry name" value="TRANSPOSASE IS200-LIKE DOMAIN-CONTAINING PROTEIN"/>
    <property type="match status" value="1"/>
</dbReference>
<name>A0A2A5JJB0_PSEO7</name>
<gene>
    <name evidence="1" type="ORF">CEX98_22410</name>
</gene>
<dbReference type="PANTHER" id="PTHR34322">
    <property type="entry name" value="TRANSPOSASE, Y1_TNP DOMAIN-CONTAINING"/>
    <property type="match status" value="1"/>
</dbReference>
<dbReference type="EMBL" id="NKHF01000205">
    <property type="protein sequence ID" value="PCK29535.1"/>
    <property type="molecule type" value="Genomic_DNA"/>
</dbReference>
<proteinExistence type="predicted"/>
<evidence type="ECO:0008006" key="3">
    <source>
        <dbReference type="Google" id="ProtNLM"/>
    </source>
</evidence>
<feature type="non-terminal residue" evidence="1">
    <location>
        <position position="1"/>
    </location>
</feature>
<keyword evidence="2" id="KW-1185">Reference proteome</keyword>
<feature type="non-terminal residue" evidence="1">
    <location>
        <position position="67"/>
    </location>
</feature>